<keyword evidence="3" id="KW-1185">Reference proteome</keyword>
<evidence type="ECO:0000313" key="2">
    <source>
        <dbReference type="EMBL" id="TEB38569.1"/>
    </source>
</evidence>
<reference evidence="2 3" key="1">
    <citation type="journal article" date="2019" name="Nat. Ecol. Evol.">
        <title>Megaphylogeny resolves global patterns of mushroom evolution.</title>
        <authorList>
            <person name="Varga T."/>
            <person name="Krizsan K."/>
            <person name="Foldi C."/>
            <person name="Dima B."/>
            <person name="Sanchez-Garcia M."/>
            <person name="Sanchez-Ramirez S."/>
            <person name="Szollosi G.J."/>
            <person name="Szarkandi J.G."/>
            <person name="Papp V."/>
            <person name="Albert L."/>
            <person name="Andreopoulos W."/>
            <person name="Angelini C."/>
            <person name="Antonin V."/>
            <person name="Barry K.W."/>
            <person name="Bougher N.L."/>
            <person name="Buchanan P."/>
            <person name="Buyck B."/>
            <person name="Bense V."/>
            <person name="Catcheside P."/>
            <person name="Chovatia M."/>
            <person name="Cooper J."/>
            <person name="Damon W."/>
            <person name="Desjardin D."/>
            <person name="Finy P."/>
            <person name="Geml J."/>
            <person name="Haridas S."/>
            <person name="Hughes K."/>
            <person name="Justo A."/>
            <person name="Karasinski D."/>
            <person name="Kautmanova I."/>
            <person name="Kiss B."/>
            <person name="Kocsube S."/>
            <person name="Kotiranta H."/>
            <person name="LaButti K.M."/>
            <person name="Lechner B.E."/>
            <person name="Liimatainen K."/>
            <person name="Lipzen A."/>
            <person name="Lukacs Z."/>
            <person name="Mihaltcheva S."/>
            <person name="Morgado L.N."/>
            <person name="Niskanen T."/>
            <person name="Noordeloos M.E."/>
            <person name="Ohm R.A."/>
            <person name="Ortiz-Santana B."/>
            <person name="Ovrebo C."/>
            <person name="Racz N."/>
            <person name="Riley R."/>
            <person name="Savchenko A."/>
            <person name="Shiryaev A."/>
            <person name="Soop K."/>
            <person name="Spirin V."/>
            <person name="Szebenyi C."/>
            <person name="Tomsovsky M."/>
            <person name="Tulloss R.E."/>
            <person name="Uehling J."/>
            <person name="Grigoriev I.V."/>
            <person name="Vagvolgyi C."/>
            <person name="Papp T."/>
            <person name="Martin F.M."/>
            <person name="Miettinen O."/>
            <person name="Hibbett D.S."/>
            <person name="Nagy L.G."/>
        </authorList>
    </citation>
    <scope>NUCLEOTIDE SEQUENCE [LARGE SCALE GENOMIC DNA]</scope>
    <source>
        <strain evidence="2 3">FP101781</strain>
    </source>
</reference>
<protein>
    <submittedName>
        <fullName evidence="2">Uncharacterized protein</fullName>
    </submittedName>
</protein>
<feature type="region of interest" description="Disordered" evidence="1">
    <location>
        <begin position="493"/>
        <end position="519"/>
    </location>
</feature>
<gene>
    <name evidence="2" type="ORF">FA13DRAFT_1784889</name>
</gene>
<dbReference type="EMBL" id="QPFP01000002">
    <property type="protein sequence ID" value="TEB38569.1"/>
    <property type="molecule type" value="Genomic_DNA"/>
</dbReference>
<sequence>MPNQSARPSVSTALAEWGNLIVAEWGLTTIHGDNNPDDVNPLPWLNRKARGVSSRPNPTGLRFEPLFTPSSYLTTIDQGKTETPVPEAFSKHLSAELSRRGADPTITEAIRVFGDGNIFLPPPGSVAPLASPKLTERDTWSFKDDVGAQYEGDPLKMKFKFPPLDGTPLIFLTPKNTMLTRAYGDSEAPTGPFPIPISASPPAANSVLSPNIDVVKRYGAAILDLINKEALAARVARQLPCGLLVDSKLDRLSELQSPAAILGIPSSLQANVRTVPAISQAAQRFRDAVMNTLRDATIRIFGLSMGVSPTEVRAHLEPAVMELQADSIAQAKALVDLLVSHHRNVGHITNQADSPLGTLFVLKDFVRITCVEVLEAAVVEAHSLIPAIRKAIWDSALPWMWNPKSNPSFLTLSGDELRREVLKSLVLKSYLTKFHVENYLLGQVEGAQQVYDNVLNKGEQPTNDEIADLMLSAVKHHSKEFERINKELQKAQDQGQNSMASVDSVLTPPAGVPRREDDYSTNYEVTGGVRGLPGRWYAQHLGADPYWALTRAFLKVIHEYSPNFLPNLLLADATTSNDSNESEEATDLIMRLGIGPMAMTTTEYAAAASMRSRELVTGENIEKSAVCAYVYQTTLSSAEDMIDILSNPKSGYHREAVLFKGRMQQETLDVVFSNKTNINERLINALDNQSDLSFVCPPVRHGRTLSKQLVEILQKTGDERKRLIEAVEQGKEISLRKTLR</sequence>
<dbReference type="AlphaFoldDB" id="A0A4Y7TYB9"/>
<evidence type="ECO:0000313" key="3">
    <source>
        <dbReference type="Proteomes" id="UP000298030"/>
    </source>
</evidence>
<name>A0A4Y7TYB9_COPMI</name>
<comment type="caution">
    <text evidence="2">The sequence shown here is derived from an EMBL/GenBank/DDBJ whole genome shotgun (WGS) entry which is preliminary data.</text>
</comment>
<proteinExistence type="predicted"/>
<evidence type="ECO:0000256" key="1">
    <source>
        <dbReference type="SAM" id="MobiDB-lite"/>
    </source>
</evidence>
<accession>A0A4Y7TYB9</accession>
<organism evidence="2 3">
    <name type="scientific">Coprinellus micaceus</name>
    <name type="common">Glistening ink-cap mushroom</name>
    <name type="synonym">Coprinus micaceus</name>
    <dbReference type="NCBI Taxonomy" id="71717"/>
    <lineage>
        <taxon>Eukaryota</taxon>
        <taxon>Fungi</taxon>
        <taxon>Dikarya</taxon>
        <taxon>Basidiomycota</taxon>
        <taxon>Agaricomycotina</taxon>
        <taxon>Agaricomycetes</taxon>
        <taxon>Agaricomycetidae</taxon>
        <taxon>Agaricales</taxon>
        <taxon>Agaricineae</taxon>
        <taxon>Psathyrellaceae</taxon>
        <taxon>Coprinellus</taxon>
    </lineage>
</organism>
<dbReference type="Proteomes" id="UP000298030">
    <property type="component" value="Unassembled WGS sequence"/>
</dbReference>